<keyword evidence="5" id="KW-1185">Reference proteome</keyword>
<evidence type="ECO:0000256" key="3">
    <source>
        <dbReference type="PROSITE-ProRule" id="PRU00497"/>
    </source>
</evidence>
<organism evidence="5 6">
    <name type="scientific">Bicyclus anynana</name>
    <name type="common">Squinting bush brown butterfly</name>
    <dbReference type="NCBI Taxonomy" id="110368"/>
    <lineage>
        <taxon>Eukaryota</taxon>
        <taxon>Metazoa</taxon>
        <taxon>Ecdysozoa</taxon>
        <taxon>Arthropoda</taxon>
        <taxon>Hexapoda</taxon>
        <taxon>Insecta</taxon>
        <taxon>Pterygota</taxon>
        <taxon>Neoptera</taxon>
        <taxon>Endopterygota</taxon>
        <taxon>Lepidoptera</taxon>
        <taxon>Glossata</taxon>
        <taxon>Ditrysia</taxon>
        <taxon>Papilionoidea</taxon>
        <taxon>Nymphalidae</taxon>
        <taxon>Satyrinae</taxon>
        <taxon>Satyrini</taxon>
        <taxon>Mycalesina</taxon>
        <taxon>Bicyclus</taxon>
    </lineage>
</organism>
<sequence length="557" mass="62475">MAKTACTTSVTIILFITVHLTATAKQNPRPVFESNNEQERIDDSVRLSNNPGYLPFGNPLAGNSIQNARIHRNNQQAMFNAERIRQHKAQLQRWSKGPQIIDSYMKAYHDSQENHQLTLENQQATLKDGPVTAAPVRILGRPVKQRNVQKKRVPNLENTGNIAQIDCLSGTNRGQLPKRGDIKFFQGSEPTKITKADAVIKDVRNRNHRSYGSSDYHQNLETKRYKTVYASPAPSYEHGVTIKPNGNAGIAQPSELASLYTSAVPSDAKYAYPNNVNSLKSVQDIQALNSLLHKSPTEQLTEFNALLNNGKIPEDITKGVPVDFYFYLKDPTQHGIAQNYDNLKYTQIPQTYASAFAPDHVTKDYTPITEDVDDIEDPNKGPVTFNLQPIPPTKIPEQTTTTKSNNYYKVEVASQTISAGLKPKHIKEEYYVKQENDPHYESLTYGYQPIYVDGGDSKSEMYLHHNAEPTGVQHLLEDGTQTSAFGDDNLHYAANYDFGYRVHDKDSGNYFGHREAKQGKSTKGTYHVLLPDGRMQLVNYSAGPSGFHADISYDHMQ</sequence>
<dbReference type="PROSITE" id="PS00233">
    <property type="entry name" value="CHIT_BIND_RR_1"/>
    <property type="match status" value="1"/>
</dbReference>
<dbReference type="RefSeq" id="XP_023947283.2">
    <property type="nucleotide sequence ID" value="XM_024091515.2"/>
</dbReference>
<keyword evidence="2 4" id="KW-0732">Signal</keyword>
<name>A0A6J1NQY4_BICAN</name>
<dbReference type="GeneID" id="112052438"/>
<dbReference type="KEGG" id="bany:112052438"/>
<dbReference type="PANTHER" id="PTHR12236">
    <property type="entry name" value="STRUCTURAL CONTITUENT OF CUTICLE"/>
    <property type="match status" value="1"/>
</dbReference>
<dbReference type="InterPro" id="IPR000618">
    <property type="entry name" value="Insect_cuticle"/>
</dbReference>
<protein>
    <submittedName>
        <fullName evidence="6">Uncharacterized protein LOC112052438</fullName>
    </submittedName>
</protein>
<dbReference type="InterPro" id="IPR051217">
    <property type="entry name" value="Insect_Cuticle_Struc_Prot"/>
</dbReference>
<dbReference type="GO" id="GO:0031012">
    <property type="term" value="C:extracellular matrix"/>
    <property type="evidence" value="ECO:0007669"/>
    <property type="project" value="TreeGrafter"/>
</dbReference>
<dbReference type="AlphaFoldDB" id="A0A6J1NQY4"/>
<dbReference type="PROSITE" id="PS51155">
    <property type="entry name" value="CHIT_BIND_RR_2"/>
    <property type="match status" value="1"/>
</dbReference>
<accession>A0A6J1NQY4</accession>
<evidence type="ECO:0000313" key="5">
    <source>
        <dbReference type="Proteomes" id="UP001652582"/>
    </source>
</evidence>
<dbReference type="InterPro" id="IPR031311">
    <property type="entry name" value="CHIT_BIND_RR_consensus"/>
</dbReference>
<evidence type="ECO:0000256" key="4">
    <source>
        <dbReference type="SAM" id="SignalP"/>
    </source>
</evidence>
<proteinExistence type="predicted"/>
<dbReference type="GO" id="GO:0005615">
    <property type="term" value="C:extracellular space"/>
    <property type="evidence" value="ECO:0007669"/>
    <property type="project" value="TreeGrafter"/>
</dbReference>
<dbReference type="Pfam" id="PF00379">
    <property type="entry name" value="Chitin_bind_4"/>
    <property type="match status" value="1"/>
</dbReference>
<dbReference type="GO" id="GO:0042302">
    <property type="term" value="F:structural constituent of cuticle"/>
    <property type="evidence" value="ECO:0007669"/>
    <property type="project" value="UniProtKB-UniRule"/>
</dbReference>
<keyword evidence="1 3" id="KW-0193">Cuticle</keyword>
<dbReference type="Proteomes" id="UP001652582">
    <property type="component" value="Chromosome 18"/>
</dbReference>
<gene>
    <name evidence="6" type="primary">LOC112052438</name>
</gene>
<reference evidence="6" key="1">
    <citation type="submission" date="2025-08" db="UniProtKB">
        <authorList>
            <consortium name="RefSeq"/>
        </authorList>
    </citation>
    <scope>IDENTIFICATION</scope>
</reference>
<evidence type="ECO:0000256" key="2">
    <source>
        <dbReference type="ARBA" id="ARBA00022729"/>
    </source>
</evidence>
<feature type="chain" id="PRO_5047041496" evidence="4">
    <location>
        <begin position="25"/>
        <end position="557"/>
    </location>
</feature>
<dbReference type="OrthoDB" id="6595597at2759"/>
<evidence type="ECO:0000313" key="6">
    <source>
        <dbReference type="RefSeq" id="XP_023947283.2"/>
    </source>
</evidence>
<dbReference type="PANTHER" id="PTHR12236:SF79">
    <property type="entry name" value="CUTICULAR PROTEIN 50CB-RELATED"/>
    <property type="match status" value="1"/>
</dbReference>
<evidence type="ECO:0000256" key="1">
    <source>
        <dbReference type="ARBA" id="ARBA00022460"/>
    </source>
</evidence>
<feature type="signal peptide" evidence="4">
    <location>
        <begin position="1"/>
        <end position="24"/>
    </location>
</feature>